<dbReference type="Pfam" id="PF17107">
    <property type="entry name" value="SesA"/>
    <property type="match status" value="1"/>
</dbReference>
<dbReference type="InterPro" id="IPR056884">
    <property type="entry name" value="NPHP3-like_N"/>
</dbReference>
<evidence type="ECO:0000259" key="3">
    <source>
        <dbReference type="Pfam" id="PF17107"/>
    </source>
</evidence>
<keyword evidence="1" id="KW-0677">Repeat</keyword>
<gene>
    <name evidence="6" type="ORF">LTR84_004417</name>
</gene>
<organism evidence="6 7">
    <name type="scientific">Exophiala bonariae</name>
    <dbReference type="NCBI Taxonomy" id="1690606"/>
    <lineage>
        <taxon>Eukaryota</taxon>
        <taxon>Fungi</taxon>
        <taxon>Dikarya</taxon>
        <taxon>Ascomycota</taxon>
        <taxon>Pezizomycotina</taxon>
        <taxon>Eurotiomycetes</taxon>
        <taxon>Chaetothyriomycetidae</taxon>
        <taxon>Chaetothyriales</taxon>
        <taxon>Herpotrichiellaceae</taxon>
        <taxon>Exophiala</taxon>
    </lineage>
</organism>
<keyword evidence="7" id="KW-1185">Reference proteome</keyword>
<evidence type="ECO:0000256" key="1">
    <source>
        <dbReference type="ARBA" id="ARBA00022737"/>
    </source>
</evidence>
<dbReference type="InterPro" id="IPR027417">
    <property type="entry name" value="P-loop_NTPase"/>
</dbReference>
<comment type="caution">
    <text evidence="6">The sequence shown here is derived from an EMBL/GenBank/DDBJ whole genome shotgun (WGS) entry which is preliminary data.</text>
</comment>
<dbReference type="InterPro" id="IPR036770">
    <property type="entry name" value="Ankyrin_rpt-contain_sf"/>
</dbReference>
<protein>
    <recommendedName>
        <fullName evidence="8">NACHT domain-containing protein</fullName>
    </recommendedName>
</protein>
<dbReference type="InterPro" id="IPR031352">
    <property type="entry name" value="SesA"/>
</dbReference>
<evidence type="ECO:0008006" key="8">
    <source>
        <dbReference type="Google" id="ProtNLM"/>
    </source>
</evidence>
<dbReference type="Pfam" id="PF24883">
    <property type="entry name" value="NPHP3_N"/>
    <property type="match status" value="1"/>
</dbReference>
<dbReference type="InterPro" id="IPR056693">
    <property type="entry name" value="DUF7791"/>
</dbReference>
<evidence type="ECO:0000259" key="4">
    <source>
        <dbReference type="Pfam" id="PF24883"/>
    </source>
</evidence>
<dbReference type="Pfam" id="PF25053">
    <property type="entry name" value="DUF7791"/>
    <property type="match status" value="1"/>
</dbReference>
<dbReference type="Gene3D" id="3.40.50.300">
    <property type="entry name" value="P-loop containing nucleotide triphosphate hydrolases"/>
    <property type="match status" value="1"/>
</dbReference>
<name>A0AAV9N4T0_9EURO</name>
<sequence>MAEVAGLALAGNIIQFVDFAIKLFKEGQELYSSAEGVSTEALELGSITQAVKQYAQVLHASSSVKNTSRGGLADITHQCEALADELLSLLEELRVKDNQSRKWATFKVAVTSIRKSRTIADLEKRLSRMQALMSQFVISDLRQQQSILRSDIRLLRQQNDALEANTVSKLDDIVSRLSSQAEDKSSPAVTLGLTALADTSEVVIRKQRVLRRLHFGSIRVRYDTVKLAHAETFKWIFENSHSNFRDWLQSGDGVYWISGKAGSGKSTLTKWLLNPDGGRDSTLSNLQAWATTKKLNVGFHFFWNSGSSLQKSEEGLLRSILFQLFKDVPAFMEEIWLPLDEFDDDWNLERFRTAIRRLSQSQLLEDRICIFIDGLDEYSGDHQDLISIIQNLASNPSIKVCASSRPWNAFISAFAKSVNKIKLEDLTRDDIKKYVTTNLAEDINFKERESLEPLLKTIADDVTARAQGVFLWVHLVVQSLKKGLIDGARLPEMKALLDSLPSDLEQYFQHMIESIEPQYRQESVRIFKVATVARQPLPLVAYEFIEREQSDPEYALRGPVKLYSEDEIENIHHMMRKRLNAHCKDLLEVVQDKATSLPPLWCYTVDFLHRTVQEFFRKTDCTFETFGKWKPDDFDAELSLLRLSVASEKASPPAKEYQNVHPWGHTISDVLDTDFFVNACKYYALAIEDQCAQESGQKERLKQEFTLLDEMENVLVSKHGIDSKFEVDYCYRSELVDRNDYLLGSMIGAGLMRYVAYRLEDPHINERIARPLLGYALPMENNLNPSMVKLLLQRGANPNERFFPDTRLSREASVWAEYLGNLPTKYIESSRNEASASFLPVLRLLLEHGADLDELQWVLRPANNYGRGHLKQIVESSEIVELLESLKASRRNDKSVLKRFTNKAKLLLKGTKK</sequence>
<evidence type="ECO:0000313" key="7">
    <source>
        <dbReference type="Proteomes" id="UP001358417"/>
    </source>
</evidence>
<evidence type="ECO:0000313" key="6">
    <source>
        <dbReference type="EMBL" id="KAK5049488.1"/>
    </source>
</evidence>
<evidence type="ECO:0000259" key="5">
    <source>
        <dbReference type="Pfam" id="PF25053"/>
    </source>
</evidence>
<feature type="domain" description="Nephrocystin 3-like N-terminal" evidence="4">
    <location>
        <begin position="232"/>
        <end position="405"/>
    </location>
</feature>
<proteinExistence type="predicted"/>
<dbReference type="GeneID" id="89972595"/>
<keyword evidence="2" id="KW-0175">Coiled coil</keyword>
<dbReference type="Gene3D" id="1.25.40.20">
    <property type="entry name" value="Ankyrin repeat-containing domain"/>
    <property type="match status" value="1"/>
</dbReference>
<dbReference type="PANTHER" id="PTHR10039:SF5">
    <property type="entry name" value="NACHT DOMAIN-CONTAINING PROTEIN"/>
    <property type="match status" value="1"/>
</dbReference>
<evidence type="ECO:0000256" key="2">
    <source>
        <dbReference type="SAM" id="Coils"/>
    </source>
</evidence>
<dbReference type="PANTHER" id="PTHR10039">
    <property type="entry name" value="AMELOGENIN"/>
    <property type="match status" value="1"/>
</dbReference>
<dbReference type="Proteomes" id="UP001358417">
    <property type="component" value="Unassembled WGS sequence"/>
</dbReference>
<accession>A0AAV9N4T0</accession>
<dbReference type="AlphaFoldDB" id="A0AAV9N4T0"/>
<dbReference type="SUPFAM" id="SSF52540">
    <property type="entry name" value="P-loop containing nucleoside triphosphate hydrolases"/>
    <property type="match status" value="1"/>
</dbReference>
<dbReference type="RefSeq" id="XP_064704533.1">
    <property type="nucleotide sequence ID" value="XM_064847994.1"/>
</dbReference>
<feature type="coiled-coil region" evidence="2">
    <location>
        <begin position="138"/>
        <end position="165"/>
    </location>
</feature>
<reference evidence="6 7" key="1">
    <citation type="submission" date="2023-08" db="EMBL/GenBank/DDBJ databases">
        <title>Black Yeasts Isolated from many extreme environments.</title>
        <authorList>
            <person name="Coleine C."/>
            <person name="Stajich J.E."/>
            <person name="Selbmann L."/>
        </authorList>
    </citation>
    <scope>NUCLEOTIDE SEQUENCE [LARGE SCALE GENOMIC DNA]</scope>
    <source>
        <strain evidence="6 7">CCFEE 5792</strain>
    </source>
</reference>
<feature type="domain" description="DUF7791" evidence="5">
    <location>
        <begin position="514"/>
        <end position="653"/>
    </location>
</feature>
<dbReference type="EMBL" id="JAVRRD010000019">
    <property type="protein sequence ID" value="KAK5049488.1"/>
    <property type="molecule type" value="Genomic_DNA"/>
</dbReference>
<feature type="domain" description="NACHT-NTPase and P-loop NTPases N-terminal" evidence="3">
    <location>
        <begin position="11"/>
        <end position="126"/>
    </location>
</feature>